<proteinExistence type="predicted"/>
<evidence type="ECO:0008006" key="4">
    <source>
        <dbReference type="Google" id="ProtNLM"/>
    </source>
</evidence>
<dbReference type="Proteomes" id="UP001189429">
    <property type="component" value="Unassembled WGS sequence"/>
</dbReference>
<accession>A0ABN9W3G5</accession>
<sequence length="101" mass="11044">MMFHAISRVFLSPPPCPMLSLIYFNDDQRLLGLCWPFPPGRRAQQEDKFGRGSLRERLSAGGPEEASGAAAVAECSRTLRQLDRLVLILGLTCRAAVGALT</sequence>
<evidence type="ECO:0000313" key="2">
    <source>
        <dbReference type="EMBL" id="CAK0880611.1"/>
    </source>
</evidence>
<dbReference type="EMBL" id="CAUYUJ010018093">
    <property type="protein sequence ID" value="CAK0880611.1"/>
    <property type="molecule type" value="Genomic_DNA"/>
</dbReference>
<feature type="compositionally biased region" description="Basic and acidic residues" evidence="1">
    <location>
        <begin position="45"/>
        <end position="58"/>
    </location>
</feature>
<evidence type="ECO:0000256" key="1">
    <source>
        <dbReference type="SAM" id="MobiDB-lite"/>
    </source>
</evidence>
<organism evidence="2 3">
    <name type="scientific">Prorocentrum cordatum</name>
    <dbReference type="NCBI Taxonomy" id="2364126"/>
    <lineage>
        <taxon>Eukaryota</taxon>
        <taxon>Sar</taxon>
        <taxon>Alveolata</taxon>
        <taxon>Dinophyceae</taxon>
        <taxon>Prorocentrales</taxon>
        <taxon>Prorocentraceae</taxon>
        <taxon>Prorocentrum</taxon>
    </lineage>
</organism>
<evidence type="ECO:0000313" key="3">
    <source>
        <dbReference type="Proteomes" id="UP001189429"/>
    </source>
</evidence>
<keyword evidence="3" id="KW-1185">Reference proteome</keyword>
<comment type="caution">
    <text evidence="2">The sequence shown here is derived from an EMBL/GenBank/DDBJ whole genome shotgun (WGS) entry which is preliminary data.</text>
</comment>
<feature type="region of interest" description="Disordered" evidence="1">
    <location>
        <begin position="45"/>
        <end position="66"/>
    </location>
</feature>
<reference evidence="2" key="1">
    <citation type="submission" date="2023-10" db="EMBL/GenBank/DDBJ databases">
        <authorList>
            <person name="Chen Y."/>
            <person name="Shah S."/>
            <person name="Dougan E. K."/>
            <person name="Thang M."/>
            <person name="Chan C."/>
        </authorList>
    </citation>
    <scope>NUCLEOTIDE SEQUENCE [LARGE SCALE GENOMIC DNA]</scope>
</reference>
<gene>
    <name evidence="2" type="ORF">PCOR1329_LOCUS63702</name>
</gene>
<protein>
    <recommendedName>
        <fullName evidence="4">Anaphase-promoting complex subunit 1</fullName>
    </recommendedName>
</protein>
<name>A0ABN9W3G5_9DINO</name>